<dbReference type="EMBL" id="JBHSWE010000001">
    <property type="protein sequence ID" value="MFC6672617.1"/>
    <property type="molecule type" value="Genomic_DNA"/>
</dbReference>
<proteinExistence type="predicted"/>
<keyword evidence="2" id="KW-1185">Reference proteome</keyword>
<name>A0ABW2A5F6_9GAMM</name>
<dbReference type="Proteomes" id="UP001596422">
    <property type="component" value="Unassembled WGS sequence"/>
</dbReference>
<protein>
    <recommendedName>
        <fullName evidence="3">Tetratrico peptide repeat group 5 domain-containing protein</fullName>
    </recommendedName>
</protein>
<organism evidence="1 2">
    <name type="scientific">Marinobacterium aestuariivivens</name>
    <dbReference type="NCBI Taxonomy" id="1698799"/>
    <lineage>
        <taxon>Bacteria</taxon>
        <taxon>Pseudomonadati</taxon>
        <taxon>Pseudomonadota</taxon>
        <taxon>Gammaproteobacteria</taxon>
        <taxon>Oceanospirillales</taxon>
        <taxon>Oceanospirillaceae</taxon>
        <taxon>Marinobacterium</taxon>
    </lineage>
</organism>
<reference evidence="2" key="1">
    <citation type="journal article" date="2019" name="Int. J. Syst. Evol. Microbiol.">
        <title>The Global Catalogue of Microorganisms (GCM) 10K type strain sequencing project: providing services to taxonomists for standard genome sequencing and annotation.</title>
        <authorList>
            <consortium name="The Broad Institute Genomics Platform"/>
            <consortium name="The Broad Institute Genome Sequencing Center for Infectious Disease"/>
            <person name="Wu L."/>
            <person name="Ma J."/>
        </authorList>
    </citation>
    <scope>NUCLEOTIDE SEQUENCE [LARGE SCALE GENOMIC DNA]</scope>
    <source>
        <strain evidence="2">NBRC 111756</strain>
    </source>
</reference>
<sequence length="183" mass="20650">MQLTDAERAHRHRIFGAFLRHAPDTAPDNRTLFERLHHLDQAQALDPVPGQNAELALLNFEAARRAEQAGALATARRYLQQGRNLARQTDAAELRQPTFETGLRLARLESTNGRHDIAAEILNESAGLARDPASRSALTLAWNQLLLQRGRPQEALDRLCSGLAEHGVEIPGNRPPRRRWRWR</sequence>
<comment type="caution">
    <text evidence="1">The sequence shown here is derived from an EMBL/GenBank/DDBJ whole genome shotgun (WGS) entry which is preliminary data.</text>
</comment>
<accession>A0ABW2A5F6</accession>
<gene>
    <name evidence="1" type="ORF">ACFQDL_22990</name>
</gene>
<dbReference type="RefSeq" id="WP_379911047.1">
    <property type="nucleotide sequence ID" value="NZ_JBHSWE010000001.1"/>
</dbReference>
<evidence type="ECO:0000313" key="1">
    <source>
        <dbReference type="EMBL" id="MFC6672617.1"/>
    </source>
</evidence>
<evidence type="ECO:0008006" key="3">
    <source>
        <dbReference type="Google" id="ProtNLM"/>
    </source>
</evidence>
<evidence type="ECO:0000313" key="2">
    <source>
        <dbReference type="Proteomes" id="UP001596422"/>
    </source>
</evidence>